<evidence type="ECO:0000313" key="3">
    <source>
        <dbReference type="Proteomes" id="UP000663845"/>
    </source>
</evidence>
<feature type="transmembrane region" description="Helical" evidence="1">
    <location>
        <begin position="211"/>
        <end position="235"/>
    </location>
</feature>
<dbReference type="AlphaFoldDB" id="A0A813YPP0"/>
<keyword evidence="1" id="KW-0812">Transmembrane</keyword>
<reference evidence="2" key="1">
    <citation type="submission" date="2021-02" db="EMBL/GenBank/DDBJ databases">
        <authorList>
            <person name="Nowell W R."/>
        </authorList>
    </citation>
    <scope>NUCLEOTIDE SEQUENCE</scope>
</reference>
<dbReference type="EMBL" id="CAJNOG010000070">
    <property type="protein sequence ID" value="CAF0887225.1"/>
    <property type="molecule type" value="Genomic_DNA"/>
</dbReference>
<name>A0A813YPP0_9BILA</name>
<gene>
    <name evidence="2" type="ORF">JYZ213_LOCUS9819</name>
</gene>
<proteinExistence type="predicted"/>
<keyword evidence="1" id="KW-1133">Transmembrane helix</keyword>
<protein>
    <submittedName>
        <fullName evidence="2">Uncharacterized protein</fullName>
    </submittedName>
</protein>
<organism evidence="2 3">
    <name type="scientific">Adineta steineri</name>
    <dbReference type="NCBI Taxonomy" id="433720"/>
    <lineage>
        <taxon>Eukaryota</taxon>
        <taxon>Metazoa</taxon>
        <taxon>Spiralia</taxon>
        <taxon>Gnathifera</taxon>
        <taxon>Rotifera</taxon>
        <taxon>Eurotatoria</taxon>
        <taxon>Bdelloidea</taxon>
        <taxon>Adinetida</taxon>
        <taxon>Adinetidae</taxon>
        <taxon>Adineta</taxon>
    </lineage>
</organism>
<keyword evidence="1" id="KW-0472">Membrane</keyword>
<comment type="caution">
    <text evidence="2">The sequence shown here is derived from an EMBL/GenBank/DDBJ whole genome shotgun (WGS) entry which is preliminary data.</text>
</comment>
<sequence>MIQQTISISCEFIQMEYKAKFISKSNDYTSIENQRLIHWFYQKFIQMNIAFPWSLIGQQLDEFNNLSFFVQYNLHIIFHTSSIHLQKLEKLFNPWFMFTKLIILLPHVAGACSACNELESKQIYNSFLYGSKWFTSSFLSIMNNNSLNIDQLLKKCEQNLPLWSINDFIHLALLENQNYTKSEHYFGHCRILYELHENFIHLFCHSFVKKLLYYLITAIITTISHFVLYLITILLRRFIQNYQNQFDRLKSVIRPSTIHTTDHSMICPLNQNEYENLSTIVK</sequence>
<dbReference type="Proteomes" id="UP000663845">
    <property type="component" value="Unassembled WGS sequence"/>
</dbReference>
<evidence type="ECO:0000313" key="2">
    <source>
        <dbReference type="EMBL" id="CAF0887225.1"/>
    </source>
</evidence>
<accession>A0A813YPP0</accession>
<evidence type="ECO:0000256" key="1">
    <source>
        <dbReference type="SAM" id="Phobius"/>
    </source>
</evidence>